<dbReference type="EMBL" id="JUFZ01000022">
    <property type="protein sequence ID" value="KIC11466.1"/>
    <property type="molecule type" value="Genomic_DNA"/>
</dbReference>
<evidence type="ECO:0000313" key="6">
    <source>
        <dbReference type="Proteomes" id="UP000031390"/>
    </source>
</evidence>
<reference evidence="5 7" key="2">
    <citation type="submission" date="2022-03" db="EMBL/GenBank/DDBJ databases">
        <title>Genome sequencing of Morococcus cerebrosus.</title>
        <authorList>
            <person name="Baek M.-G."/>
            <person name="Yi H."/>
        </authorList>
    </citation>
    <scope>NUCLEOTIDE SEQUENCE [LARGE SCALE GENOMIC DNA]</scope>
    <source>
        <strain evidence="5 7">CIP 81.93</strain>
    </source>
</reference>
<dbReference type="EMBL" id="CP094242">
    <property type="protein sequence ID" value="UNV87027.1"/>
    <property type="molecule type" value="Genomic_DNA"/>
</dbReference>
<evidence type="ECO:0000313" key="4">
    <source>
        <dbReference type="EMBL" id="KIC11466.1"/>
    </source>
</evidence>
<dbReference type="Gene3D" id="3.40.50.150">
    <property type="entry name" value="Vaccinia Virus protein VP39"/>
    <property type="match status" value="1"/>
</dbReference>
<keyword evidence="4" id="KW-0489">Methyltransferase</keyword>
<dbReference type="Proteomes" id="UP000829504">
    <property type="component" value="Chromosome"/>
</dbReference>
<evidence type="ECO:0000313" key="5">
    <source>
        <dbReference type="EMBL" id="UNV87027.1"/>
    </source>
</evidence>
<proteinExistence type="inferred from homology"/>
<dbReference type="Proteomes" id="UP000031390">
    <property type="component" value="Unassembled WGS sequence"/>
</dbReference>
<evidence type="ECO:0000256" key="3">
    <source>
        <dbReference type="ARBA" id="ARBA00030757"/>
    </source>
</evidence>
<dbReference type="RefSeq" id="WP_039405600.1">
    <property type="nucleotide sequence ID" value="NZ_CP094242.1"/>
</dbReference>
<dbReference type="CDD" id="cd02440">
    <property type="entry name" value="AdoMet_MTases"/>
    <property type="match status" value="1"/>
</dbReference>
<dbReference type="GO" id="GO:0004719">
    <property type="term" value="F:protein-L-isoaspartate (D-aspartate) O-methyltransferase activity"/>
    <property type="evidence" value="ECO:0007669"/>
    <property type="project" value="InterPro"/>
</dbReference>
<reference evidence="4 6" key="1">
    <citation type="submission" date="2014-12" db="EMBL/GenBank/DDBJ databases">
        <title>Genome sequence of Morococcus cerebrosus.</title>
        <authorList>
            <person name="Shin S.-K."/>
            <person name="Yi H."/>
        </authorList>
    </citation>
    <scope>NUCLEOTIDE SEQUENCE [LARGE SCALE GENOMIC DNA]</scope>
    <source>
        <strain evidence="4 6">CIP 81.93</strain>
    </source>
</reference>
<dbReference type="PANTHER" id="PTHR11579:SF18">
    <property type="entry name" value="PROTEIN-L-ISOASPARTATE O-METHYLTRANSFERASE"/>
    <property type="match status" value="1"/>
</dbReference>
<dbReference type="PATRIC" id="fig|1056807.3.peg.528"/>
<dbReference type="SUPFAM" id="SSF53335">
    <property type="entry name" value="S-adenosyl-L-methionine-dependent methyltransferases"/>
    <property type="match status" value="1"/>
</dbReference>
<evidence type="ECO:0000256" key="1">
    <source>
        <dbReference type="ARBA" id="ARBA00005369"/>
    </source>
</evidence>
<sequence length="218" mass="24115">MDFEKARFNMVEQQIRPWDVLDFDVLDALEEIPRERFVSESLQGLAYADMELPLANGHKMLEPKIVARLAQGLKLTQTDTVLEIGTGSGYATALLAKLAGKVVSDDLDAEQQNRAKAVLDGLALNNIDYVQNNGLTEPSAGAPFDAVYVGGAVDRVPEVLKEQLKDGGRMAVIVGRRPVQRALLITRKGDEFEEKVLFDTLVAHLDDKENRPFGDFDF</sequence>
<dbReference type="InterPro" id="IPR029063">
    <property type="entry name" value="SAM-dependent_MTases_sf"/>
</dbReference>
<dbReference type="AlphaFoldDB" id="A0A0C1H189"/>
<name>A0A0C1H189_9NEIS</name>
<protein>
    <recommendedName>
        <fullName evidence="2">Protein-L-isoaspartate O-methyltransferase</fullName>
    </recommendedName>
    <alternativeName>
        <fullName evidence="3">Protein L-isoaspartyl methyltransferase</fullName>
    </alternativeName>
</protein>
<dbReference type="GO" id="GO:0032259">
    <property type="term" value="P:methylation"/>
    <property type="evidence" value="ECO:0007669"/>
    <property type="project" value="UniProtKB-KW"/>
</dbReference>
<keyword evidence="4" id="KW-0808">Transferase</keyword>
<dbReference type="Pfam" id="PF01135">
    <property type="entry name" value="PCMT"/>
    <property type="match status" value="1"/>
</dbReference>
<evidence type="ECO:0000256" key="2">
    <source>
        <dbReference type="ARBA" id="ARBA00013346"/>
    </source>
</evidence>
<evidence type="ECO:0000313" key="7">
    <source>
        <dbReference type="Proteomes" id="UP000829504"/>
    </source>
</evidence>
<dbReference type="GO" id="GO:0005737">
    <property type="term" value="C:cytoplasm"/>
    <property type="evidence" value="ECO:0007669"/>
    <property type="project" value="TreeGrafter"/>
</dbReference>
<dbReference type="PANTHER" id="PTHR11579">
    <property type="entry name" value="PROTEIN-L-ISOASPARTATE O-METHYLTRANSFERASE"/>
    <property type="match status" value="1"/>
</dbReference>
<accession>A0A0C1H189</accession>
<keyword evidence="7" id="KW-1185">Reference proteome</keyword>
<organism evidence="4 6">
    <name type="scientific">Morococcus cerebrosus</name>
    <dbReference type="NCBI Taxonomy" id="1056807"/>
    <lineage>
        <taxon>Bacteria</taxon>
        <taxon>Pseudomonadati</taxon>
        <taxon>Pseudomonadota</taxon>
        <taxon>Betaproteobacteria</taxon>
        <taxon>Neisseriales</taxon>
        <taxon>Neisseriaceae</taxon>
        <taxon>Morococcus</taxon>
    </lineage>
</organism>
<gene>
    <name evidence="4" type="ORF">MCC93_05460</name>
    <name evidence="5" type="ORF">MON37_10310</name>
</gene>
<comment type="similarity">
    <text evidence="1">Belongs to the methyltransferase superfamily. L-isoaspartyl/D-aspartyl protein methyltransferase family.</text>
</comment>
<dbReference type="InterPro" id="IPR000682">
    <property type="entry name" value="PCMT"/>
</dbReference>